<gene>
    <name evidence="2" type="ORF">GCM10022388_02240</name>
</gene>
<protein>
    <submittedName>
        <fullName evidence="2">DUF2147 domain-containing protein</fullName>
    </submittedName>
</protein>
<evidence type="ECO:0000313" key="3">
    <source>
        <dbReference type="Proteomes" id="UP001500426"/>
    </source>
</evidence>
<dbReference type="EMBL" id="BAABCS010000003">
    <property type="protein sequence ID" value="GAA4041188.1"/>
    <property type="molecule type" value="Genomic_DNA"/>
</dbReference>
<comment type="caution">
    <text evidence="2">The sequence shown here is derived from an EMBL/GenBank/DDBJ whole genome shotgun (WGS) entry which is preliminary data.</text>
</comment>
<dbReference type="InterPro" id="IPR019223">
    <property type="entry name" value="DUF2147"/>
</dbReference>
<feature type="domain" description="DUF2147" evidence="1">
    <location>
        <begin position="29"/>
        <end position="144"/>
    </location>
</feature>
<accession>A0ABP7UDU2</accession>
<dbReference type="Proteomes" id="UP001500426">
    <property type="component" value="Unassembled WGS sequence"/>
</dbReference>
<dbReference type="PANTHER" id="PTHR36919:SF3">
    <property type="entry name" value="BLL5882 PROTEIN"/>
    <property type="match status" value="1"/>
</dbReference>
<keyword evidence="3" id="KW-1185">Reference proteome</keyword>
<dbReference type="Pfam" id="PF09917">
    <property type="entry name" value="DUF2147"/>
    <property type="match status" value="1"/>
</dbReference>
<evidence type="ECO:0000259" key="1">
    <source>
        <dbReference type="Pfam" id="PF09917"/>
    </source>
</evidence>
<proteinExistence type="predicted"/>
<dbReference type="Gene3D" id="2.40.128.520">
    <property type="match status" value="1"/>
</dbReference>
<reference evidence="3" key="1">
    <citation type="journal article" date="2019" name="Int. J. Syst. Evol. Microbiol.">
        <title>The Global Catalogue of Microorganisms (GCM) 10K type strain sequencing project: providing services to taxonomists for standard genome sequencing and annotation.</title>
        <authorList>
            <consortium name="The Broad Institute Genomics Platform"/>
            <consortium name="The Broad Institute Genome Sequencing Center for Infectious Disease"/>
            <person name="Wu L."/>
            <person name="Ma J."/>
        </authorList>
    </citation>
    <scope>NUCLEOTIDE SEQUENCE [LARGE SCALE GENOMIC DNA]</scope>
    <source>
        <strain evidence="3">JCM 17068</strain>
    </source>
</reference>
<evidence type="ECO:0000313" key="2">
    <source>
        <dbReference type="EMBL" id="GAA4041188.1"/>
    </source>
</evidence>
<organism evidence="2 3">
    <name type="scientific">Flavobacterium chungnamense</name>
    <dbReference type="NCBI Taxonomy" id="706182"/>
    <lineage>
        <taxon>Bacteria</taxon>
        <taxon>Pseudomonadati</taxon>
        <taxon>Bacteroidota</taxon>
        <taxon>Flavobacteriia</taxon>
        <taxon>Flavobacteriales</taxon>
        <taxon>Flavobacteriaceae</taxon>
        <taxon>Flavobacterium</taxon>
    </lineage>
</organism>
<dbReference type="PANTHER" id="PTHR36919">
    <property type="entry name" value="BLR1215 PROTEIN"/>
    <property type="match status" value="1"/>
</dbReference>
<name>A0ABP7UDU2_9FLAO</name>
<sequence length="147" mass="16978">MLKMFKLKNSLVLLFVLFFQIVQSQSVLGKWKTIDDETGKEKAVVEIYEVDGKIYGRIVEILEVEHRFKKCTLCQGTDKDKPIMGLIFIKGLTKDVDEYSGGKILDPKNGKLYKCYITLEGDDKLKVRGYIGISLFGRTQYWKRVKN</sequence>